<proteinExistence type="predicted"/>
<feature type="region of interest" description="Disordered" evidence="1">
    <location>
        <begin position="256"/>
        <end position="280"/>
    </location>
</feature>
<dbReference type="Proteomes" id="UP001219933">
    <property type="component" value="Chromosome 3"/>
</dbReference>
<protein>
    <submittedName>
        <fullName evidence="2">Uncharacterized protein</fullName>
    </submittedName>
</protein>
<evidence type="ECO:0000313" key="2">
    <source>
        <dbReference type="EMBL" id="WFD35454.1"/>
    </source>
</evidence>
<dbReference type="AlphaFoldDB" id="A0AAF0EUN6"/>
<dbReference type="EMBL" id="CP119879">
    <property type="protein sequence ID" value="WFD35454.1"/>
    <property type="molecule type" value="Genomic_DNA"/>
</dbReference>
<feature type="compositionally biased region" description="Basic residues" evidence="1">
    <location>
        <begin position="267"/>
        <end position="280"/>
    </location>
</feature>
<organism evidence="2 3">
    <name type="scientific">Malassezia cuniculi</name>
    <dbReference type="NCBI Taxonomy" id="948313"/>
    <lineage>
        <taxon>Eukaryota</taxon>
        <taxon>Fungi</taxon>
        <taxon>Dikarya</taxon>
        <taxon>Basidiomycota</taxon>
        <taxon>Ustilaginomycotina</taxon>
        <taxon>Malasseziomycetes</taxon>
        <taxon>Malasseziales</taxon>
        <taxon>Malasseziaceae</taxon>
        <taxon>Malassezia</taxon>
    </lineage>
</organism>
<reference evidence="2" key="1">
    <citation type="submission" date="2023-03" db="EMBL/GenBank/DDBJ databases">
        <title>Mating type loci evolution in Malassezia.</title>
        <authorList>
            <person name="Coelho M.A."/>
        </authorList>
    </citation>
    <scope>NUCLEOTIDE SEQUENCE</scope>
    <source>
        <strain evidence="2">CBS 11721</strain>
    </source>
</reference>
<sequence length="280" mass="29868">MTSLAAQLGNLVGLVDKYVLHFFPPGRPTTSKPAASLEGTFGFGGRVRISEKPQGKPRAEKALLLPSCGLVLCTAIRPEPIAPGATCPSCSKHIMGRAARTQLRVALAAERARLAAEQMEAYERGEAQLSVAAPASAPATPAQNAAPTRRVLRIDGKTRKVTASVRSAAPQDAVVVPHAHDGIRVVTDYEDDSYASGRERSDSRDLLTIFPYIEPQFRPQLSLAVESETNSEIPDLDLLLLSKPVGSAADTELRQRNRAVAAATARSRGRKSGKSGRART</sequence>
<evidence type="ECO:0000256" key="1">
    <source>
        <dbReference type="SAM" id="MobiDB-lite"/>
    </source>
</evidence>
<gene>
    <name evidence="2" type="ORF">MCUN1_002308</name>
</gene>
<accession>A0AAF0EUN6</accession>
<keyword evidence="3" id="KW-1185">Reference proteome</keyword>
<name>A0AAF0EUN6_9BASI</name>
<evidence type="ECO:0000313" key="3">
    <source>
        <dbReference type="Proteomes" id="UP001219933"/>
    </source>
</evidence>